<protein>
    <submittedName>
        <fullName evidence="1">Lipid-A-disaccharide synthase-related protein</fullName>
    </submittedName>
</protein>
<dbReference type="PANTHER" id="PTHR39517">
    <property type="entry name" value="SLL0192 PROTEIN"/>
    <property type="match status" value="1"/>
</dbReference>
<dbReference type="NCBIfam" id="TIGR03492">
    <property type="entry name" value="lipid-A-disaccharide synthase-related protein"/>
    <property type="match status" value="1"/>
</dbReference>
<dbReference type="SUPFAM" id="SSF53756">
    <property type="entry name" value="UDP-Glycosyltransferase/glycogen phosphorylase"/>
    <property type="match status" value="1"/>
</dbReference>
<dbReference type="InterPro" id="IPR019994">
    <property type="entry name" value="Lipid-A-disac_synthase-rel_put"/>
</dbReference>
<reference evidence="1 2" key="1">
    <citation type="submission" date="2024-01" db="EMBL/GenBank/DDBJ databases">
        <title>Genomic insights into the taxonomy and metabolism of the cyanobacterium Pannus brasiliensis CCIBt3594.</title>
        <authorList>
            <person name="Machado M."/>
            <person name="Botero N.B."/>
            <person name="Andreote A.P.D."/>
            <person name="Feitosa A.M.T."/>
            <person name="Popin R."/>
            <person name="Sivonen K."/>
            <person name="Fiore M.F."/>
        </authorList>
    </citation>
    <scope>NUCLEOTIDE SEQUENCE [LARGE SCALE GENOMIC DNA]</scope>
    <source>
        <strain evidence="1 2">CCIBt3594</strain>
    </source>
</reference>
<keyword evidence="2" id="KW-1185">Reference proteome</keyword>
<evidence type="ECO:0000313" key="2">
    <source>
        <dbReference type="Proteomes" id="UP001328733"/>
    </source>
</evidence>
<sequence length="410" mass="44572">MTFSKRILFISNGHGEDNHSSYIIQTLRELCPSIEIVAMPLVGEGQAYRRLHIPIIGPTRNLPSGGFSYMNRLLLLKDIQAGLLGLTWQQLQAVRKVARDCDLIHATGDGVGQSFAYLTGRPFVSFISCLSSLYEGRLNLDPILKFILRSPRCLTVFTRDPYTAKDLQAQGLSKVQFGGIPSLDRLLPTGKDLHLDPGVPMLALLPGSRLPEAEDNLRLQLRLAVEIAKISPPRSVQFRAALVSGLMAKLPEIATGEGWQYEGEKIIYPSAEVEIRCYNDAFNDILHKTTLVIGMAGLAVDQAVAIGKPVIQIPGKGPQFTYAFAEAQTRLLGISAQTIGTEPATPEILRQAARGVLETLADKEYLAACVKNGIDRLGTPGASFRIARYLLETLGETPVETVNITGGAGI</sequence>
<comment type="caution">
    <text evidence="1">The sequence shown here is derived from an EMBL/GenBank/DDBJ whole genome shotgun (WGS) entry which is preliminary data.</text>
</comment>
<proteinExistence type="predicted"/>
<dbReference type="RefSeq" id="WP_332863910.1">
    <property type="nucleotide sequence ID" value="NZ_JBAFSM010000006.1"/>
</dbReference>
<dbReference type="Proteomes" id="UP001328733">
    <property type="component" value="Unassembled WGS sequence"/>
</dbReference>
<gene>
    <name evidence="1" type="ORF">V0288_04925</name>
</gene>
<dbReference type="EMBL" id="JBAFSM010000006">
    <property type="protein sequence ID" value="MEG3436454.1"/>
    <property type="molecule type" value="Genomic_DNA"/>
</dbReference>
<dbReference type="PANTHER" id="PTHR39517:SF1">
    <property type="entry name" value="LIPID-A-DISACCHARIDE SYNTHASE"/>
    <property type="match status" value="1"/>
</dbReference>
<evidence type="ECO:0000313" key="1">
    <source>
        <dbReference type="EMBL" id="MEG3436454.1"/>
    </source>
</evidence>
<organism evidence="1 2">
    <name type="scientific">Pannus brasiliensis CCIBt3594</name>
    <dbReference type="NCBI Taxonomy" id="1427578"/>
    <lineage>
        <taxon>Bacteria</taxon>
        <taxon>Bacillati</taxon>
        <taxon>Cyanobacteriota</taxon>
        <taxon>Cyanophyceae</taxon>
        <taxon>Oscillatoriophycideae</taxon>
        <taxon>Chroococcales</taxon>
        <taxon>Microcystaceae</taxon>
        <taxon>Pannus</taxon>
    </lineage>
</organism>
<accession>A0AAW9QV09</accession>
<name>A0AAW9QV09_9CHRO</name>
<dbReference type="AlphaFoldDB" id="A0AAW9QV09"/>